<evidence type="ECO:0000313" key="1">
    <source>
        <dbReference type="EMBL" id="HIX74989.1"/>
    </source>
</evidence>
<accession>A0A9D1X955</accession>
<dbReference type="AlphaFoldDB" id="A0A9D1X955"/>
<comment type="caution">
    <text evidence="1">The sequence shown here is derived from an EMBL/GenBank/DDBJ whole genome shotgun (WGS) entry which is preliminary data.</text>
</comment>
<organism evidence="1 2">
    <name type="scientific">Candidatus Parabacteroides intestinipullorum</name>
    <dbReference type="NCBI Taxonomy" id="2838723"/>
    <lineage>
        <taxon>Bacteria</taxon>
        <taxon>Pseudomonadati</taxon>
        <taxon>Bacteroidota</taxon>
        <taxon>Bacteroidia</taxon>
        <taxon>Bacteroidales</taxon>
        <taxon>Tannerellaceae</taxon>
        <taxon>Parabacteroides</taxon>
    </lineage>
</organism>
<reference evidence="1" key="2">
    <citation type="submission" date="2021-04" db="EMBL/GenBank/DDBJ databases">
        <authorList>
            <person name="Gilroy R."/>
        </authorList>
    </citation>
    <scope>NUCLEOTIDE SEQUENCE</scope>
    <source>
        <strain evidence="1">ChiGjej6B6-14162</strain>
    </source>
</reference>
<protein>
    <submittedName>
        <fullName evidence="1">Uncharacterized protein</fullName>
    </submittedName>
</protein>
<reference evidence="1" key="1">
    <citation type="journal article" date="2021" name="PeerJ">
        <title>Extensive microbial diversity within the chicken gut microbiome revealed by metagenomics and culture.</title>
        <authorList>
            <person name="Gilroy R."/>
            <person name="Ravi A."/>
            <person name="Getino M."/>
            <person name="Pursley I."/>
            <person name="Horton D.L."/>
            <person name="Alikhan N.F."/>
            <person name="Baker D."/>
            <person name="Gharbi K."/>
            <person name="Hall N."/>
            <person name="Watson M."/>
            <person name="Adriaenssens E.M."/>
            <person name="Foster-Nyarko E."/>
            <person name="Jarju S."/>
            <person name="Secka A."/>
            <person name="Antonio M."/>
            <person name="Oren A."/>
            <person name="Chaudhuri R.R."/>
            <person name="La Ragione R."/>
            <person name="Hildebrand F."/>
            <person name="Pallen M.J."/>
        </authorList>
    </citation>
    <scope>NUCLEOTIDE SEQUENCE</scope>
    <source>
        <strain evidence="1">ChiGjej6B6-14162</strain>
    </source>
</reference>
<proteinExistence type="predicted"/>
<sequence>MYNKHLTLVPIGGLANRFYAVTSALSFCLDNQIALKVIWFKDKGMGAGFYDLFNLDPSLRQDVAVVDAKWSDYIFDRPRKRNFWLPYISQRILFDKCYYEKDFYEKRFSAKQLREDFLCKDSIYLVHFNPFYSYKGMIKYISPISELQKKIDERRAQFNGHKVIGLHIRRGDHTTPTLGSPLNLFVQKMDQELKKDPDVLFYVASDSYEEKERLLSRFGSKVIACMDEVRRDNKEGIEDAVVELFTLASTYKIYGSLASTYSTLASDLLGNDLEILSLNKR</sequence>
<dbReference type="Gene3D" id="3.40.50.11350">
    <property type="match status" value="1"/>
</dbReference>
<gene>
    <name evidence="1" type="ORF">H9977_08170</name>
</gene>
<dbReference type="Proteomes" id="UP000886740">
    <property type="component" value="Unassembled WGS sequence"/>
</dbReference>
<evidence type="ECO:0000313" key="2">
    <source>
        <dbReference type="Proteomes" id="UP000886740"/>
    </source>
</evidence>
<name>A0A9D1X955_9BACT</name>
<dbReference type="EMBL" id="DXEL01000055">
    <property type="protein sequence ID" value="HIX74989.1"/>
    <property type="molecule type" value="Genomic_DNA"/>
</dbReference>